<keyword evidence="4" id="KW-0560">Oxidoreductase</keyword>
<dbReference type="NCBIfam" id="NF006091">
    <property type="entry name" value="PRK08243.1"/>
    <property type="match status" value="1"/>
</dbReference>
<dbReference type="AlphaFoldDB" id="A0A6I4VUZ1"/>
<dbReference type="InterPro" id="IPR002938">
    <property type="entry name" value="FAD-bd"/>
</dbReference>
<keyword evidence="1" id="KW-0285">Flavoprotein</keyword>
<dbReference type="PANTHER" id="PTHR43004">
    <property type="entry name" value="TRK SYSTEM POTASSIUM UPTAKE PROTEIN"/>
    <property type="match status" value="1"/>
</dbReference>
<gene>
    <name evidence="4" type="ORF">GSM42_08160</name>
</gene>
<sequence length="405" mass="45532">MMNSRSLLKHISTQAAIVGAGPAGLVLALLLQKEGIDCVVVERQSRAYVESRARAGLIEHQIVELLRKHGFSEGMDLNGVPHTTCEFRHGGRRYMIPYGDHVHASHFVYPQQFIVQDLLQLFISRGGIVFFSHPAVKIEGLESDRAVITCTSSENSVLKVECDFIAGCDGFQGLCRSSIPSTDTKIFSKQYGIGWLAILAEVPSSTKKLVYALHKSGFAGQMPRTSQITRYYLECPPNDQLSNWSDDRIWSELGKRLAVDGDENLIQGPIVEKRVLNMRSVVMEPMQYKRLFLAGDAAHIITPVGAKGMNLAISDADVLANALIHYFRSGDEVLLREYSHVCLPRVWKTQEFSDWMIRLIHSNADSDQNKDKDFSDRLRQVRLERLQQTDTYAKLFAESYVGLKQ</sequence>
<keyword evidence="4" id="KW-0503">Monooxygenase</keyword>
<dbReference type="RefSeq" id="WP_160801053.1">
    <property type="nucleotide sequence ID" value="NZ_WUUL01000004.1"/>
</dbReference>
<keyword evidence="2" id="KW-0274">FAD</keyword>
<dbReference type="PANTHER" id="PTHR43004:SF3">
    <property type="entry name" value="P-HYDROXYBENZOATE HYDROXYLASE"/>
    <property type="match status" value="1"/>
</dbReference>
<protein>
    <submittedName>
        <fullName evidence="4">4-hydroxybenzoate 3-monooxygenase</fullName>
        <ecNumber evidence="4">1.14.13.2</ecNumber>
    </submittedName>
</protein>
<dbReference type="EMBL" id="WUUL01000004">
    <property type="protein sequence ID" value="MXQ53700.1"/>
    <property type="molecule type" value="Genomic_DNA"/>
</dbReference>
<dbReference type="Proteomes" id="UP000430692">
    <property type="component" value="Unassembled WGS sequence"/>
</dbReference>
<dbReference type="GO" id="GO:0071949">
    <property type="term" value="F:FAD binding"/>
    <property type="evidence" value="ECO:0007669"/>
    <property type="project" value="InterPro"/>
</dbReference>
<evidence type="ECO:0000256" key="2">
    <source>
        <dbReference type="ARBA" id="ARBA00022827"/>
    </source>
</evidence>
<feature type="domain" description="FAD-binding" evidence="3">
    <location>
        <begin position="13"/>
        <end position="352"/>
    </location>
</feature>
<evidence type="ECO:0000313" key="4">
    <source>
        <dbReference type="EMBL" id="MXQ53700.1"/>
    </source>
</evidence>
<accession>A0A6I4VUZ1</accession>
<proteinExistence type="predicted"/>
<comment type="caution">
    <text evidence="4">The sequence shown here is derived from an EMBL/GenBank/DDBJ whole genome shotgun (WGS) entry which is preliminary data.</text>
</comment>
<dbReference type="Pfam" id="PF01494">
    <property type="entry name" value="FAD_binding_3"/>
    <property type="match status" value="1"/>
</dbReference>
<reference evidence="4 5" key="1">
    <citation type="submission" date="2019-12" db="EMBL/GenBank/DDBJ databases">
        <title>Whole-genome analyses of novel actinobacteria.</title>
        <authorList>
            <person name="Sahin N."/>
            <person name="Saygin H."/>
        </authorList>
    </citation>
    <scope>NUCLEOTIDE SEQUENCE [LARGE SCALE GENOMIC DNA]</scope>
    <source>
        <strain evidence="4 5">KC615</strain>
    </source>
</reference>
<dbReference type="Gene3D" id="3.50.50.60">
    <property type="entry name" value="FAD/NAD(P)-binding domain"/>
    <property type="match status" value="1"/>
</dbReference>
<organism evidence="4 5">
    <name type="scientific">Shimazuella alba</name>
    <dbReference type="NCBI Taxonomy" id="2690964"/>
    <lineage>
        <taxon>Bacteria</taxon>
        <taxon>Bacillati</taxon>
        <taxon>Bacillota</taxon>
        <taxon>Bacilli</taxon>
        <taxon>Bacillales</taxon>
        <taxon>Thermoactinomycetaceae</taxon>
        <taxon>Shimazuella</taxon>
    </lineage>
</organism>
<dbReference type="GO" id="GO:0018659">
    <property type="term" value="F:4-hydroxybenzoate 3-monooxygenase activity"/>
    <property type="evidence" value="ECO:0007669"/>
    <property type="project" value="UniProtKB-EC"/>
</dbReference>
<evidence type="ECO:0000313" key="5">
    <source>
        <dbReference type="Proteomes" id="UP000430692"/>
    </source>
</evidence>
<dbReference type="PRINTS" id="PR00420">
    <property type="entry name" value="RNGMNOXGNASE"/>
</dbReference>
<dbReference type="SUPFAM" id="SSF51905">
    <property type="entry name" value="FAD/NAD(P)-binding domain"/>
    <property type="match status" value="1"/>
</dbReference>
<dbReference type="EC" id="1.14.13.2" evidence="4"/>
<dbReference type="InterPro" id="IPR050641">
    <property type="entry name" value="RIFMO-like"/>
</dbReference>
<dbReference type="SUPFAM" id="SSF54373">
    <property type="entry name" value="FAD-linked reductases, C-terminal domain"/>
    <property type="match status" value="1"/>
</dbReference>
<name>A0A6I4VUZ1_9BACL</name>
<evidence type="ECO:0000259" key="3">
    <source>
        <dbReference type="Pfam" id="PF01494"/>
    </source>
</evidence>
<dbReference type="Gene3D" id="3.30.9.10">
    <property type="entry name" value="D-Amino Acid Oxidase, subunit A, domain 2"/>
    <property type="match status" value="1"/>
</dbReference>
<keyword evidence="5" id="KW-1185">Reference proteome</keyword>
<evidence type="ECO:0000256" key="1">
    <source>
        <dbReference type="ARBA" id="ARBA00022630"/>
    </source>
</evidence>
<dbReference type="InterPro" id="IPR036188">
    <property type="entry name" value="FAD/NAD-bd_sf"/>
</dbReference>